<dbReference type="Gene3D" id="1.50.10.20">
    <property type="match status" value="1"/>
</dbReference>
<dbReference type="GO" id="GO:0030570">
    <property type="term" value="F:pectate lyase activity"/>
    <property type="evidence" value="ECO:0007669"/>
    <property type="project" value="UniProtKB-EC"/>
</dbReference>
<evidence type="ECO:0000313" key="1">
    <source>
        <dbReference type="EMBL" id="MFB9211476.1"/>
    </source>
</evidence>
<reference evidence="1 2" key="1">
    <citation type="submission" date="2024-09" db="EMBL/GenBank/DDBJ databases">
        <authorList>
            <person name="Sun Q."/>
            <person name="Mori K."/>
        </authorList>
    </citation>
    <scope>NUCLEOTIDE SEQUENCE [LARGE SCALE GENOMIC DNA]</scope>
    <source>
        <strain evidence="1 2">CECT 7682</strain>
    </source>
</reference>
<accession>A0ABV5J3S5</accession>
<dbReference type="NCBIfam" id="TIGR02474">
    <property type="entry name" value="pec_lyase"/>
    <property type="match status" value="1"/>
</dbReference>
<dbReference type="PROSITE" id="PS51257">
    <property type="entry name" value="PROKAR_LIPOPROTEIN"/>
    <property type="match status" value="1"/>
</dbReference>
<dbReference type="Proteomes" id="UP001589654">
    <property type="component" value="Unassembled WGS sequence"/>
</dbReference>
<keyword evidence="2" id="KW-1185">Reference proteome</keyword>
<gene>
    <name evidence="1" type="primary">pelA</name>
    <name evidence="1" type="ORF">ACFFUR_06650</name>
</gene>
<dbReference type="EC" id="4.2.2.2" evidence="1"/>
<dbReference type="Pfam" id="PF09492">
    <property type="entry name" value="Pec_lyase"/>
    <property type="match status" value="1"/>
</dbReference>
<name>A0ABV5J3S5_9BACT</name>
<evidence type="ECO:0000313" key="2">
    <source>
        <dbReference type="Proteomes" id="UP001589654"/>
    </source>
</evidence>
<dbReference type="SUPFAM" id="SSF81853">
    <property type="entry name" value="Family 10 polysaccharide lyase"/>
    <property type="match status" value="1"/>
</dbReference>
<keyword evidence="1" id="KW-0456">Lyase</keyword>
<organism evidence="1 2">
    <name type="scientific">Echinicola jeungdonensis</name>
    <dbReference type="NCBI Taxonomy" id="709343"/>
    <lineage>
        <taxon>Bacteria</taxon>
        <taxon>Pseudomonadati</taxon>
        <taxon>Bacteroidota</taxon>
        <taxon>Cytophagia</taxon>
        <taxon>Cytophagales</taxon>
        <taxon>Cyclobacteriaceae</taxon>
        <taxon>Echinicola</taxon>
    </lineage>
</organism>
<dbReference type="EMBL" id="JBHMEW010000049">
    <property type="protein sequence ID" value="MFB9211476.1"/>
    <property type="molecule type" value="Genomic_DNA"/>
</dbReference>
<sequence length="377" mass="42893">MKLQSLFPFSGLFGGKNLHKRLLIFSLCLVAIACGIKPTAEKVSWNEAQHQEDSWYGSQEAQRIADNVLLYQNHNGGWVKNIDMAAELSESDKKDLAKEKSNQIGTTIDNGATHTQMRYLAKVFDETKNDKYKEAFLDGLDYLLEAQYENGGWPQFYPIREGYYEHITYNDGAMIGVMQLLKDVAKKKPPYDFVGENKRQAAQKAIDKGLEIILETQVEVDGELTVWCAQHDKDDLSPAKARAYELPSLSGSESVGIVQYLMELEQPDERVITAVESAVDWFESSKVEGIRLEKVNDENSPKGYDLVVVEDPEAKPIWGRFYELETQRPIFVGRDGIIKYHLSEIEQERRIGYSFLGNYAGKLLGKDYPEWKAKIIQ</sequence>
<dbReference type="InterPro" id="IPR012669">
    <property type="entry name" value="Pectate_lyase"/>
</dbReference>
<protein>
    <submittedName>
        <fullName evidence="1">Pectate lyase</fullName>
        <ecNumber evidence="1">4.2.2.2</ecNumber>
    </submittedName>
</protein>
<dbReference type="RefSeq" id="WP_290247745.1">
    <property type="nucleotide sequence ID" value="NZ_JAUFQT010000001.1"/>
</dbReference>
<proteinExistence type="predicted"/>
<comment type="caution">
    <text evidence="1">The sequence shown here is derived from an EMBL/GenBank/DDBJ whole genome shotgun (WGS) entry which is preliminary data.</text>
</comment>